<gene>
    <name evidence="1" type="ORF">CCE01nite_22410</name>
</gene>
<keyword evidence="2" id="KW-1185">Reference proteome</keyword>
<sequence>MGFFTKPEAGAAAQPVLAPLSHQRIIDRLDAQGFTYGVDDDGDIGGRWDDHLFYFFRLGADGEFLQVRGRWTREVPPSEAEALTRAANQWNLDTLWPKAYVRVEGEDVGVYAEHVVSYEHGLTDEQLDLHMACGISTALQLFAHLDDLYPQAAEAAKAQMAAYRANDDD</sequence>
<dbReference type="CDD" id="cd17511">
    <property type="entry name" value="YbjN_AmyR-like"/>
    <property type="match status" value="1"/>
</dbReference>
<accession>A0A4Y3KVY7</accession>
<dbReference type="Pfam" id="PF10722">
    <property type="entry name" value="YbjN"/>
    <property type="match status" value="1"/>
</dbReference>
<dbReference type="Proteomes" id="UP000317046">
    <property type="component" value="Unassembled WGS sequence"/>
</dbReference>
<evidence type="ECO:0008006" key="3">
    <source>
        <dbReference type="Google" id="ProtNLM"/>
    </source>
</evidence>
<comment type="caution">
    <text evidence="1">The sequence shown here is derived from an EMBL/GenBank/DDBJ whole genome shotgun (WGS) entry which is preliminary data.</text>
</comment>
<reference evidence="1" key="1">
    <citation type="submission" date="2019-06" db="EMBL/GenBank/DDBJ databases">
        <title>Whole genome shotgun sequence of Cellulomonas cellasea NBRC 3753.</title>
        <authorList>
            <person name="Hosoyama A."/>
            <person name="Uohara A."/>
            <person name="Ohji S."/>
            <person name="Ichikawa N."/>
        </authorList>
    </citation>
    <scope>NUCLEOTIDE SEQUENCE [LARGE SCALE GENOMIC DNA]</scope>
    <source>
        <strain evidence="1">NBRC 3753</strain>
    </source>
</reference>
<evidence type="ECO:0000313" key="2">
    <source>
        <dbReference type="Proteomes" id="UP000317046"/>
    </source>
</evidence>
<name>A0A4Y3KVY7_9CELL</name>
<dbReference type="EMBL" id="BJLR01000019">
    <property type="protein sequence ID" value="GEA88292.1"/>
    <property type="molecule type" value="Genomic_DNA"/>
</dbReference>
<dbReference type="AlphaFoldDB" id="A0A4Y3KVY7"/>
<protein>
    <recommendedName>
        <fullName evidence="3">YbjN domain-containing protein</fullName>
    </recommendedName>
</protein>
<proteinExistence type="predicted"/>
<dbReference type="RefSeq" id="WP_141372357.1">
    <property type="nucleotide sequence ID" value="NZ_BJLR01000019.1"/>
</dbReference>
<dbReference type="InterPro" id="IPR019660">
    <property type="entry name" value="Put_sensory_transdc_reg_YbjN"/>
</dbReference>
<organism evidence="1 2">
    <name type="scientific">Cellulomonas cellasea</name>
    <dbReference type="NCBI Taxonomy" id="43670"/>
    <lineage>
        <taxon>Bacteria</taxon>
        <taxon>Bacillati</taxon>
        <taxon>Actinomycetota</taxon>
        <taxon>Actinomycetes</taxon>
        <taxon>Micrococcales</taxon>
        <taxon>Cellulomonadaceae</taxon>
        <taxon>Cellulomonas</taxon>
    </lineage>
</organism>
<evidence type="ECO:0000313" key="1">
    <source>
        <dbReference type="EMBL" id="GEA88292.1"/>
    </source>
</evidence>